<keyword evidence="2" id="KW-0472">Membrane</keyword>
<evidence type="ECO:0000313" key="4">
    <source>
        <dbReference type="EMBL" id="OYO17481.1"/>
    </source>
</evidence>
<comment type="caution">
    <text evidence="4">The sequence shown here is derived from an EMBL/GenBank/DDBJ whole genome shotgun (WGS) entry which is preliminary data.</text>
</comment>
<dbReference type="RefSeq" id="WP_094356856.1">
    <property type="nucleotide sequence ID" value="NZ_NMVK01000009.1"/>
</dbReference>
<dbReference type="Pfam" id="PF08666">
    <property type="entry name" value="SAF"/>
    <property type="match status" value="1"/>
</dbReference>
<evidence type="ECO:0000259" key="3">
    <source>
        <dbReference type="SMART" id="SM00858"/>
    </source>
</evidence>
<dbReference type="AlphaFoldDB" id="A0A255GPI2"/>
<feature type="domain" description="SAF" evidence="3">
    <location>
        <begin position="60"/>
        <end position="123"/>
    </location>
</feature>
<feature type="region of interest" description="Disordered" evidence="1">
    <location>
        <begin position="1"/>
        <end position="29"/>
    </location>
</feature>
<dbReference type="InterPro" id="IPR036732">
    <property type="entry name" value="AFP_Neu5c_C_sf"/>
</dbReference>
<dbReference type="SUPFAM" id="SSF51269">
    <property type="entry name" value="AFP III-like domain"/>
    <property type="match status" value="1"/>
</dbReference>
<dbReference type="OrthoDB" id="3730539at2"/>
<accession>A0A255GPI2</accession>
<dbReference type="SMART" id="SM00858">
    <property type="entry name" value="SAF"/>
    <property type="match status" value="1"/>
</dbReference>
<organism evidence="4 5">
    <name type="scientific">Enemella evansiae</name>
    <dbReference type="NCBI Taxonomy" id="2016499"/>
    <lineage>
        <taxon>Bacteria</taxon>
        <taxon>Bacillati</taxon>
        <taxon>Actinomycetota</taxon>
        <taxon>Actinomycetes</taxon>
        <taxon>Propionibacteriales</taxon>
        <taxon>Propionibacteriaceae</taxon>
        <taxon>Enemella</taxon>
    </lineage>
</organism>
<sequence>MTATSDQTSSFAAADIGRPETPAGRLRARRQPRWMAAGVLAIALGGLGATLLWQELTTAQQVVVVQRTIPRGEPIRAGDLRAVEVGSISEVSTVPAAEIPSLVGKRALVDLSEGSMLPNGAVGTPSLDRGVTQVGLKLAPGRLPSGELPQGTPVRLVPLEDQRQGPGQSAAPLPAVITASIASPPRTGPDGVATLLDVRVDQALAQQVAELAAAERLALVKEAGR</sequence>
<feature type="compositionally biased region" description="Polar residues" evidence="1">
    <location>
        <begin position="1"/>
        <end position="11"/>
    </location>
</feature>
<protein>
    <recommendedName>
        <fullName evidence="3">SAF domain-containing protein</fullName>
    </recommendedName>
</protein>
<evidence type="ECO:0000256" key="2">
    <source>
        <dbReference type="SAM" id="Phobius"/>
    </source>
</evidence>
<proteinExistence type="predicted"/>
<accession>A0A4R6LTP1</accession>
<evidence type="ECO:0000313" key="5">
    <source>
        <dbReference type="Proteomes" id="UP000215896"/>
    </source>
</evidence>
<feature type="transmembrane region" description="Helical" evidence="2">
    <location>
        <begin position="34"/>
        <end position="53"/>
    </location>
</feature>
<reference evidence="4 5" key="1">
    <citation type="submission" date="2017-07" db="EMBL/GenBank/DDBJ databases">
        <title>Draft whole genome sequences of clinical Proprionibacteriaceae strains.</title>
        <authorList>
            <person name="Bernier A.-M."/>
            <person name="Bernard K."/>
            <person name="Domingo M.-C."/>
        </authorList>
    </citation>
    <scope>NUCLEOTIDE SEQUENCE [LARGE SCALE GENOMIC DNA]</scope>
    <source>
        <strain evidence="4 5">NML 030167</strain>
    </source>
</reference>
<name>A0A255GPI2_9ACTN</name>
<keyword evidence="5" id="KW-1185">Reference proteome</keyword>
<dbReference type="EMBL" id="NMVO01000001">
    <property type="protein sequence ID" value="OYO17481.1"/>
    <property type="molecule type" value="Genomic_DNA"/>
</dbReference>
<dbReference type="Gene3D" id="3.90.1210.10">
    <property type="entry name" value="Antifreeze-like/N-acetylneuraminic acid synthase C-terminal domain"/>
    <property type="match status" value="1"/>
</dbReference>
<gene>
    <name evidence="4" type="ORF">CGZ94_00800</name>
</gene>
<dbReference type="InterPro" id="IPR013974">
    <property type="entry name" value="SAF"/>
</dbReference>
<dbReference type="CDD" id="cd11614">
    <property type="entry name" value="SAF_CpaB_FlgA_like"/>
    <property type="match status" value="1"/>
</dbReference>
<dbReference type="Proteomes" id="UP000215896">
    <property type="component" value="Unassembled WGS sequence"/>
</dbReference>
<keyword evidence="2" id="KW-1133">Transmembrane helix</keyword>
<evidence type="ECO:0000256" key="1">
    <source>
        <dbReference type="SAM" id="MobiDB-lite"/>
    </source>
</evidence>
<keyword evidence="2" id="KW-0812">Transmembrane</keyword>